<proteinExistence type="predicted"/>
<organism evidence="3 4">
    <name type="scientific">Pedobacter ginsengisoli</name>
    <dbReference type="NCBI Taxonomy" id="363852"/>
    <lineage>
        <taxon>Bacteria</taxon>
        <taxon>Pseudomonadati</taxon>
        <taxon>Bacteroidota</taxon>
        <taxon>Sphingobacteriia</taxon>
        <taxon>Sphingobacteriales</taxon>
        <taxon>Sphingobacteriaceae</taxon>
        <taxon>Pedobacter</taxon>
    </lineage>
</organism>
<dbReference type="EMBL" id="CP024091">
    <property type="protein sequence ID" value="ATP55979.1"/>
    <property type="molecule type" value="Genomic_DNA"/>
</dbReference>
<evidence type="ECO:0000256" key="1">
    <source>
        <dbReference type="SAM" id="Phobius"/>
    </source>
</evidence>
<keyword evidence="1" id="KW-0812">Transmembrane</keyword>
<dbReference type="Proteomes" id="UP000223749">
    <property type="component" value="Chromosome"/>
</dbReference>
<name>A0A2D1U2Z4_9SPHI</name>
<evidence type="ECO:0000313" key="3">
    <source>
        <dbReference type="EMBL" id="ATP55979.1"/>
    </source>
</evidence>
<feature type="domain" description="DUF4397" evidence="2">
    <location>
        <begin position="65"/>
        <end position="179"/>
    </location>
</feature>
<reference evidence="3 4" key="1">
    <citation type="submission" date="2017-10" db="EMBL/GenBank/DDBJ databases">
        <title>Whole genome of Pedobacter ginsengisoli T01R-27 isolated from tomato rhizosphere.</title>
        <authorList>
            <person name="Weon H.-Y."/>
            <person name="Lee S.A."/>
            <person name="Sang M.K."/>
            <person name="Song J."/>
        </authorList>
    </citation>
    <scope>NUCLEOTIDE SEQUENCE [LARGE SCALE GENOMIC DNA]</scope>
    <source>
        <strain evidence="3 4">T01R-27</strain>
    </source>
</reference>
<evidence type="ECO:0000259" key="2">
    <source>
        <dbReference type="Pfam" id="PF14344"/>
    </source>
</evidence>
<dbReference type="KEGG" id="pgs:CPT03_05620"/>
<protein>
    <recommendedName>
        <fullName evidence="2">DUF4397 domain-containing protein</fullName>
    </recommendedName>
</protein>
<gene>
    <name evidence="3" type="ORF">CPT03_05620</name>
</gene>
<evidence type="ECO:0000313" key="4">
    <source>
        <dbReference type="Proteomes" id="UP000223749"/>
    </source>
</evidence>
<dbReference type="Pfam" id="PF14344">
    <property type="entry name" value="DUF4397"/>
    <property type="match status" value="1"/>
</dbReference>
<feature type="transmembrane region" description="Helical" evidence="1">
    <location>
        <begin position="32"/>
        <end position="51"/>
    </location>
</feature>
<keyword evidence="4" id="KW-1185">Reference proteome</keyword>
<sequence length="259" mass="28231">MSRLCFFLCSLLTVNPKPIFMATKSYTKSSYSNSFIICIVAIIILLLTLLMQSCKNDPAPNPDLSLVSVTNASPTLATYNFYLNQSKVNSGALPFGGVVPYFRLSPGEFTGKLTTETSTESLLSESLKFETGKIYSLFIIGKATSLDYLVVNDNIKVPAAEKAFVRFINLSPDAPALNLAFKDSVAVATDKAYKAASDFVEIPAKLYTFEIKDKASGAVKKELKDIDIKKGKVYTIISKGMLTPEGTEHAFNGQVITNQ</sequence>
<accession>A0A2D1U2Z4</accession>
<keyword evidence="1" id="KW-0472">Membrane</keyword>
<dbReference type="AlphaFoldDB" id="A0A2D1U2Z4"/>
<keyword evidence="1" id="KW-1133">Transmembrane helix</keyword>
<dbReference type="InterPro" id="IPR025510">
    <property type="entry name" value="DUF4397"/>
</dbReference>